<feature type="domain" description="Calcineurin-like phosphoesterase" evidence="2">
    <location>
        <begin position="2"/>
        <end position="200"/>
    </location>
</feature>
<dbReference type="GO" id="GO:0016787">
    <property type="term" value="F:hydrolase activity"/>
    <property type="evidence" value="ECO:0007669"/>
    <property type="project" value="UniProtKB-KW"/>
</dbReference>
<gene>
    <name evidence="3" type="ORF">AWM72_06735</name>
</gene>
<dbReference type="PANTHER" id="PTHR30337:SF7">
    <property type="entry name" value="PHOSPHOESTERASE"/>
    <property type="match status" value="1"/>
</dbReference>
<dbReference type="KEGG" id="asan:AWM72_06735"/>
<sequence length="421" mass="48929">MIRFIHAADLHLDQPFKKISKTNPSLYEKLRQATTASFNNIIETAINETVDFVVVSGDIYHNEPASLQAQFTFRQGMERLAEAGIPAIVCHGNHDYVQGDAHRLAMPDNVYIFPDHVDSYHFQAKSSEHVMLTGFSYGQAWIERDMVQDFPKRQAGIDFQIGVIHGENQRHEGKHHYAPFNVSDLTALGYDYWALGHIHKRQILADHPPVVYPGNIQGSSFKESGPKGVYLVSLQKYQEAELEFVETTDWQFSAPLRDLPKLENIEDLRNVVERALHEEVMYAKNEAVNLVIRLAFRTDGDEESLYWWDRYAEELRDQLQWSLSNQDQYRDQEIYLADLKLVIDERSSWSYSKAFQDALQQSFHRLQAEGEWEQLIQPLMQNQLWQRYMLPQIDGETFKADVLNRAVEKIIVRQAVEQKEN</sequence>
<evidence type="ECO:0000313" key="3">
    <source>
        <dbReference type="EMBL" id="AMB94463.1"/>
    </source>
</evidence>
<dbReference type="PANTHER" id="PTHR30337">
    <property type="entry name" value="COMPONENT OF ATP-DEPENDENT DSDNA EXONUCLEASE"/>
    <property type="match status" value="1"/>
</dbReference>
<keyword evidence="1" id="KW-0378">Hydrolase</keyword>
<evidence type="ECO:0000259" key="2">
    <source>
        <dbReference type="Pfam" id="PF00149"/>
    </source>
</evidence>
<accession>A0A109RDM3</accession>
<dbReference type="EMBL" id="CP014160">
    <property type="protein sequence ID" value="AMB94463.1"/>
    <property type="molecule type" value="Genomic_DNA"/>
</dbReference>
<dbReference type="Proteomes" id="UP000069912">
    <property type="component" value="Chromosome"/>
</dbReference>
<evidence type="ECO:0000313" key="4">
    <source>
        <dbReference type="Proteomes" id="UP000069912"/>
    </source>
</evidence>
<reference evidence="3 4" key="1">
    <citation type="journal article" date="2016" name="Genome Announc.">
        <title>Complete Genome Sequences of Aerococcus christensenii CCUG 28831T, Aerococcus sanguinicola CCUG 43001T, Aerococcus urinae CCUG 36881T, Aerococcus urinaeequi CCUG 28094T, Aerococcus urinaehominis CCUG 42038 BT, and Aerococcus viridans CCUG 4311T.</title>
        <authorList>
            <person name="Carkaci D."/>
            <person name="Dargis R."/>
            <person name="Nielsen X.C."/>
            <person name="Skovgaard O."/>
            <person name="Fuursted K."/>
            <person name="Christensen J.J."/>
        </authorList>
    </citation>
    <scope>NUCLEOTIDE SEQUENCE [LARGE SCALE GENOMIC DNA]</scope>
    <source>
        <strain evidence="3 4">CCUG43001</strain>
    </source>
</reference>
<organism evidence="3 4">
    <name type="scientific">Aerococcus sanguinicola</name>
    <dbReference type="NCBI Taxonomy" id="119206"/>
    <lineage>
        <taxon>Bacteria</taxon>
        <taxon>Bacillati</taxon>
        <taxon>Bacillota</taxon>
        <taxon>Bacilli</taxon>
        <taxon>Lactobacillales</taxon>
        <taxon>Aerococcaceae</taxon>
        <taxon>Aerococcus</taxon>
    </lineage>
</organism>
<protein>
    <submittedName>
        <fullName evidence="3">Transposase</fullName>
    </submittedName>
</protein>
<dbReference type="InterPro" id="IPR004843">
    <property type="entry name" value="Calcineurin-like_PHP"/>
</dbReference>
<dbReference type="RefSeq" id="WP_067975186.1">
    <property type="nucleotide sequence ID" value="NZ_CAJHKM010000002.1"/>
</dbReference>
<dbReference type="PIRSF" id="PIRSF033091">
    <property type="entry name" value="Pesterase_YhaO"/>
    <property type="match status" value="1"/>
</dbReference>
<evidence type="ECO:0000256" key="1">
    <source>
        <dbReference type="ARBA" id="ARBA00022801"/>
    </source>
</evidence>
<keyword evidence="4" id="KW-1185">Reference proteome</keyword>
<reference evidence="4" key="2">
    <citation type="submission" date="2016-01" db="EMBL/GenBank/DDBJ databases">
        <title>Six Aerococcus type strain genome sequencing and assembly using PacBio and Illumina Hiseq.</title>
        <authorList>
            <person name="Carkaci D."/>
            <person name="Dargis R."/>
            <person name="Nielsen X.C."/>
            <person name="Skovgaard O."/>
            <person name="Fuursted K."/>
            <person name="Christensen J.J."/>
        </authorList>
    </citation>
    <scope>NUCLEOTIDE SEQUENCE [LARGE SCALE GENOMIC DNA]</scope>
    <source>
        <strain evidence="4">CCUG43001</strain>
    </source>
</reference>
<dbReference type="CDD" id="cd00840">
    <property type="entry name" value="MPP_Mre11_N"/>
    <property type="match status" value="1"/>
</dbReference>
<dbReference type="InterPro" id="IPR014576">
    <property type="entry name" value="Pesterase_YhaO"/>
</dbReference>
<dbReference type="GeneID" id="92903759"/>
<dbReference type="InterPro" id="IPR029052">
    <property type="entry name" value="Metallo-depent_PP-like"/>
</dbReference>
<name>A0A109RDM3_9LACT</name>
<dbReference type="SUPFAM" id="SSF56300">
    <property type="entry name" value="Metallo-dependent phosphatases"/>
    <property type="match status" value="1"/>
</dbReference>
<proteinExistence type="predicted"/>
<dbReference type="Pfam" id="PF00149">
    <property type="entry name" value="Metallophos"/>
    <property type="match status" value="1"/>
</dbReference>
<dbReference type="AlphaFoldDB" id="A0A109RDM3"/>
<dbReference type="Gene3D" id="3.60.21.10">
    <property type="match status" value="1"/>
</dbReference>
<dbReference type="InterPro" id="IPR041796">
    <property type="entry name" value="Mre11_N"/>
</dbReference>
<dbReference type="InterPro" id="IPR050535">
    <property type="entry name" value="DNA_Repair-Maintenance_Comp"/>
</dbReference>